<sequence>MIEIEKKKGGIGSHQKPLLETHNWPIPRAIGNVLGIIGNREFNFISQVWLAREGKEEFHKDKISYAETFSNLIITFNTIQVLVRGRLFSASAWTNGDWNRIQQECLPPDEV</sequence>
<organism evidence="1 2">
    <name type="scientific">Caenorhabditis nigoni</name>
    <dbReference type="NCBI Taxonomy" id="1611254"/>
    <lineage>
        <taxon>Eukaryota</taxon>
        <taxon>Metazoa</taxon>
        <taxon>Ecdysozoa</taxon>
        <taxon>Nematoda</taxon>
        <taxon>Chromadorea</taxon>
        <taxon>Rhabditida</taxon>
        <taxon>Rhabditina</taxon>
        <taxon>Rhabditomorpha</taxon>
        <taxon>Rhabditoidea</taxon>
        <taxon>Rhabditidae</taxon>
        <taxon>Peloderinae</taxon>
        <taxon>Caenorhabditis</taxon>
    </lineage>
</organism>
<comment type="caution">
    <text evidence="1">The sequence shown here is derived from an EMBL/GenBank/DDBJ whole genome shotgun (WGS) entry which is preliminary data.</text>
</comment>
<evidence type="ECO:0000313" key="2">
    <source>
        <dbReference type="Proteomes" id="UP000230233"/>
    </source>
</evidence>
<evidence type="ECO:0000313" key="1">
    <source>
        <dbReference type="EMBL" id="PIC31163.1"/>
    </source>
</evidence>
<gene>
    <name evidence="1" type="primary">Cnig_chr_V.g22160</name>
    <name evidence="1" type="ORF">B9Z55_022160</name>
</gene>
<dbReference type="EMBL" id="PDUG01000005">
    <property type="protein sequence ID" value="PIC31163.1"/>
    <property type="molecule type" value="Genomic_DNA"/>
</dbReference>
<name>A0A2G5TV86_9PELO</name>
<proteinExistence type="predicted"/>
<reference evidence="2" key="1">
    <citation type="submission" date="2017-10" db="EMBL/GenBank/DDBJ databases">
        <title>Rapid genome shrinkage in a self-fertile nematode reveals novel sperm competition proteins.</title>
        <authorList>
            <person name="Yin D."/>
            <person name="Schwarz E.M."/>
            <person name="Thomas C.G."/>
            <person name="Felde R.L."/>
            <person name="Korf I.F."/>
            <person name="Cutter A.D."/>
            <person name="Schartner C.M."/>
            <person name="Ralston E.J."/>
            <person name="Meyer B.J."/>
            <person name="Haag E.S."/>
        </authorList>
    </citation>
    <scope>NUCLEOTIDE SEQUENCE [LARGE SCALE GENOMIC DNA]</scope>
    <source>
        <strain evidence="2">JU1422</strain>
    </source>
</reference>
<accession>A0A2G5TV86</accession>
<dbReference type="Proteomes" id="UP000230233">
    <property type="component" value="Chromosome V"/>
</dbReference>
<keyword evidence="2" id="KW-1185">Reference proteome</keyword>
<protein>
    <submittedName>
        <fullName evidence="1">Uncharacterized protein</fullName>
    </submittedName>
</protein>
<dbReference type="AlphaFoldDB" id="A0A2G5TV86"/>